<protein>
    <submittedName>
        <fullName evidence="3">Pre-RNA processing PIH1/Nop17-domain-containing protein</fullName>
    </submittedName>
</protein>
<dbReference type="Pfam" id="PF08190">
    <property type="entry name" value="PIH1"/>
    <property type="match status" value="1"/>
</dbReference>
<dbReference type="PANTHER" id="PTHR22997:SF0">
    <property type="entry name" value="PIH1 DOMAIN-CONTAINING PROTEIN 1"/>
    <property type="match status" value="1"/>
</dbReference>
<reference evidence="3 4" key="1">
    <citation type="submission" date="2021-08" db="EMBL/GenBank/DDBJ databases">
        <title>Draft Genome Sequence of Phanerochaete sordida strain YK-624.</title>
        <authorList>
            <person name="Mori T."/>
            <person name="Dohra H."/>
            <person name="Suzuki T."/>
            <person name="Kawagishi H."/>
            <person name="Hirai H."/>
        </authorList>
    </citation>
    <scope>NUCLEOTIDE SEQUENCE [LARGE SCALE GENOMIC DNA]</scope>
    <source>
        <strain evidence="3 4">YK-624</strain>
    </source>
</reference>
<proteinExistence type="inferred from homology"/>
<feature type="domain" description="PIH1 N-terminal" evidence="2">
    <location>
        <begin position="49"/>
        <end position="173"/>
    </location>
</feature>
<accession>A0A9P3GJA1</accession>
<dbReference type="PANTHER" id="PTHR22997">
    <property type="entry name" value="PIH1 DOMAIN-CONTAINING PROTEIN 1"/>
    <property type="match status" value="1"/>
</dbReference>
<evidence type="ECO:0000313" key="4">
    <source>
        <dbReference type="Proteomes" id="UP000703269"/>
    </source>
</evidence>
<dbReference type="InterPro" id="IPR012981">
    <property type="entry name" value="PIH1_N"/>
</dbReference>
<comment type="caution">
    <text evidence="3">The sequence shown here is derived from an EMBL/GenBank/DDBJ whole genome shotgun (WGS) entry which is preliminary data.</text>
</comment>
<evidence type="ECO:0000259" key="2">
    <source>
        <dbReference type="Pfam" id="PF08190"/>
    </source>
</evidence>
<gene>
    <name evidence="3" type="ORF">PsYK624_120110</name>
</gene>
<dbReference type="AlphaFoldDB" id="A0A9P3GJA1"/>
<dbReference type="InterPro" id="IPR050734">
    <property type="entry name" value="PIH1/Kintoun_subfamily"/>
</dbReference>
<dbReference type="EMBL" id="BPQB01000052">
    <property type="protein sequence ID" value="GJE95821.1"/>
    <property type="molecule type" value="Genomic_DNA"/>
</dbReference>
<organism evidence="3 4">
    <name type="scientific">Phanerochaete sordida</name>
    <dbReference type="NCBI Taxonomy" id="48140"/>
    <lineage>
        <taxon>Eukaryota</taxon>
        <taxon>Fungi</taxon>
        <taxon>Dikarya</taxon>
        <taxon>Basidiomycota</taxon>
        <taxon>Agaricomycotina</taxon>
        <taxon>Agaricomycetes</taxon>
        <taxon>Polyporales</taxon>
        <taxon>Phanerochaetaceae</taxon>
        <taxon>Phanerochaete</taxon>
    </lineage>
</organism>
<sequence>MDARTVRVDLSPKPGFCIKTTTLQSATFKVSPSVDKSQTVVSDAVTIPRGMKVFVNVAWDANVPPPPEGSEEMIQKAMLGELETDEDALASGRAWFVPVIVSEPRMDSDKAGKPSVVFDSVYNPALKSRATRDAAFRTFVMELALQRIEAQHGLQLSREIGTPNIASKGKLAPRSALVPLALLPEAHALRVQADKAPKKLVEEILPSDSAVAKPDVSAPPKSILKRVANTDALQAQERPVFEWTKDGERIKITVGVPNLTHDDVANAALDVEPRRIILDVPSLYHLDVDLAMPDAQIMATFGGTSSEGSPLMLKRQRELDVDGATAEWRVQERTLILYV</sequence>
<evidence type="ECO:0000256" key="1">
    <source>
        <dbReference type="ARBA" id="ARBA00008511"/>
    </source>
</evidence>
<evidence type="ECO:0000313" key="3">
    <source>
        <dbReference type="EMBL" id="GJE95821.1"/>
    </source>
</evidence>
<comment type="similarity">
    <text evidence="1">Belongs to the PIH1 family.</text>
</comment>
<dbReference type="Proteomes" id="UP000703269">
    <property type="component" value="Unassembled WGS sequence"/>
</dbReference>
<dbReference type="OrthoDB" id="5135119at2759"/>
<dbReference type="GO" id="GO:0005737">
    <property type="term" value="C:cytoplasm"/>
    <property type="evidence" value="ECO:0007669"/>
    <property type="project" value="TreeGrafter"/>
</dbReference>
<keyword evidence="4" id="KW-1185">Reference proteome</keyword>
<name>A0A9P3GJA1_9APHY</name>